<gene>
    <name evidence="2" type="ORF">MEDL_46400</name>
</gene>
<feature type="domain" description="DNA2/NAM7 helicase helicase" evidence="1">
    <location>
        <begin position="80"/>
        <end position="169"/>
    </location>
</feature>
<dbReference type="InterPro" id="IPR045055">
    <property type="entry name" value="DNA2/NAM7-like"/>
</dbReference>
<dbReference type="InterPro" id="IPR027417">
    <property type="entry name" value="P-loop_NTPase"/>
</dbReference>
<comment type="caution">
    <text evidence="2">The sequence shown here is derived from an EMBL/GenBank/DDBJ whole genome shotgun (WGS) entry which is preliminary data.</text>
</comment>
<dbReference type="GO" id="GO:0004386">
    <property type="term" value="F:helicase activity"/>
    <property type="evidence" value="ECO:0007669"/>
    <property type="project" value="InterPro"/>
</dbReference>
<reference evidence="2" key="1">
    <citation type="submission" date="2021-03" db="EMBL/GenBank/DDBJ databases">
        <authorList>
            <person name="Bekaert M."/>
        </authorList>
    </citation>
    <scope>NUCLEOTIDE SEQUENCE</scope>
</reference>
<organism evidence="2 3">
    <name type="scientific">Mytilus edulis</name>
    <name type="common">Blue mussel</name>
    <dbReference type="NCBI Taxonomy" id="6550"/>
    <lineage>
        <taxon>Eukaryota</taxon>
        <taxon>Metazoa</taxon>
        <taxon>Spiralia</taxon>
        <taxon>Lophotrochozoa</taxon>
        <taxon>Mollusca</taxon>
        <taxon>Bivalvia</taxon>
        <taxon>Autobranchia</taxon>
        <taxon>Pteriomorphia</taxon>
        <taxon>Mytilida</taxon>
        <taxon>Mytiloidea</taxon>
        <taxon>Mytilidae</taxon>
        <taxon>Mytilinae</taxon>
        <taxon>Mytilus</taxon>
    </lineage>
</organism>
<dbReference type="AlphaFoldDB" id="A0A8S3TQ93"/>
<dbReference type="PANTHER" id="PTHR10887:SF495">
    <property type="entry name" value="HELICASE SENATAXIN ISOFORM X1-RELATED"/>
    <property type="match status" value="1"/>
</dbReference>
<dbReference type="EMBL" id="CAJPWZ010002217">
    <property type="protein sequence ID" value="CAG2233748.1"/>
    <property type="molecule type" value="Genomic_DNA"/>
</dbReference>
<evidence type="ECO:0000313" key="3">
    <source>
        <dbReference type="Proteomes" id="UP000683360"/>
    </source>
</evidence>
<name>A0A8S3TQ93_MYTED</name>
<proteinExistence type="predicted"/>
<evidence type="ECO:0000259" key="1">
    <source>
        <dbReference type="Pfam" id="PF13086"/>
    </source>
</evidence>
<accession>A0A8S3TQ93</accession>
<dbReference type="Pfam" id="PF13086">
    <property type="entry name" value="AAA_11"/>
    <property type="match status" value="1"/>
</dbReference>
<dbReference type="Proteomes" id="UP000683360">
    <property type="component" value="Unassembled WGS sequence"/>
</dbReference>
<keyword evidence="3" id="KW-1185">Reference proteome</keyword>
<dbReference type="OrthoDB" id="2285229at2759"/>
<dbReference type="SUPFAM" id="SSF52540">
    <property type="entry name" value="P-loop containing nucleoside triphosphate hydrolases"/>
    <property type="match status" value="1"/>
</dbReference>
<dbReference type="InterPro" id="IPR041677">
    <property type="entry name" value="DNA2/NAM7_AAA_11"/>
</dbReference>
<dbReference type="PANTHER" id="PTHR10887">
    <property type="entry name" value="DNA2/NAM7 HELICASE FAMILY"/>
    <property type="match status" value="1"/>
</dbReference>
<sequence>MEAATNAINISTATINDVPVKFLSQMKGKFSLSKAFLDQRNIEINKVPIEIYLNPDKGHFEIGRKTEPDIMNVKGIVRNNPKQYQAIQKALESSFSLIQGPPGTGKTYTGIKLVYLFNQINLKWQERGNDKKQIMFCGPSNESLDLVAKRMTKKLGEHCPKMVRWYGSSIESQEFPIPGKTSTLGGGKGTKADEQLRSIPCIY</sequence>
<protein>
    <recommendedName>
        <fullName evidence="1">DNA2/NAM7 helicase helicase domain-containing protein</fullName>
    </recommendedName>
</protein>
<evidence type="ECO:0000313" key="2">
    <source>
        <dbReference type="EMBL" id="CAG2233748.1"/>
    </source>
</evidence>
<dbReference type="Gene3D" id="3.40.50.300">
    <property type="entry name" value="P-loop containing nucleotide triphosphate hydrolases"/>
    <property type="match status" value="1"/>
</dbReference>